<evidence type="ECO:0000313" key="2">
    <source>
        <dbReference type="EMBL" id="QJA65757.1"/>
    </source>
</evidence>
<dbReference type="EMBL" id="MT142047">
    <property type="protein sequence ID" value="QJA73714.1"/>
    <property type="molecule type" value="Genomic_DNA"/>
</dbReference>
<gene>
    <name evidence="3" type="ORF">MM415A02272_0008</name>
    <name evidence="2" type="ORF">MM415B00380_0009</name>
</gene>
<dbReference type="AlphaFoldDB" id="A0A6M3J9P3"/>
<dbReference type="InterPro" id="IPR054252">
    <property type="entry name" value="Pam3_gp18"/>
</dbReference>
<feature type="domain" description="Cyanophage baseplate Pam3 plug gp18" evidence="1">
    <location>
        <begin position="12"/>
        <end position="100"/>
    </location>
</feature>
<name>A0A6M3J9P3_9ZZZZ</name>
<reference evidence="2" key="1">
    <citation type="submission" date="2020-03" db="EMBL/GenBank/DDBJ databases">
        <title>The deep terrestrial virosphere.</title>
        <authorList>
            <person name="Holmfeldt K."/>
            <person name="Nilsson E."/>
            <person name="Simone D."/>
            <person name="Lopez-Fernandez M."/>
            <person name="Wu X."/>
            <person name="de Brujin I."/>
            <person name="Lundin D."/>
            <person name="Andersson A."/>
            <person name="Bertilsson S."/>
            <person name="Dopson M."/>
        </authorList>
    </citation>
    <scope>NUCLEOTIDE SEQUENCE</scope>
    <source>
        <strain evidence="3">MM415A02272</strain>
        <strain evidence="2">MM415B00380</strain>
    </source>
</reference>
<organism evidence="2">
    <name type="scientific">viral metagenome</name>
    <dbReference type="NCBI Taxonomy" id="1070528"/>
    <lineage>
        <taxon>unclassified sequences</taxon>
        <taxon>metagenomes</taxon>
        <taxon>organismal metagenomes</taxon>
    </lineage>
</organism>
<evidence type="ECO:0000259" key="1">
    <source>
        <dbReference type="Pfam" id="PF22479"/>
    </source>
</evidence>
<proteinExistence type="predicted"/>
<sequence>MIYRLPAPTQHGDSYRVTLSGSEYQIDWSWNTRSGRWWLELSDDEGFIARVPAVAGFQILLSVTGDRRPPGDLFVIDLADFGRDPGLRDFGADFAFAYYDGEDG</sequence>
<accession>A0A6M3J9P3</accession>
<evidence type="ECO:0000313" key="3">
    <source>
        <dbReference type="EMBL" id="QJA73714.1"/>
    </source>
</evidence>
<dbReference type="Pfam" id="PF22479">
    <property type="entry name" value="Pam3_gp18"/>
    <property type="match status" value="1"/>
</dbReference>
<protein>
    <recommendedName>
        <fullName evidence="1">Cyanophage baseplate Pam3 plug gp18 domain-containing protein</fullName>
    </recommendedName>
</protein>
<dbReference type="EMBL" id="MT141544">
    <property type="protein sequence ID" value="QJA65757.1"/>
    <property type="molecule type" value="Genomic_DNA"/>
</dbReference>